<dbReference type="EMBL" id="CP095353">
    <property type="protein sequence ID" value="XAG69330.1"/>
    <property type="molecule type" value="Genomic_DNA"/>
</dbReference>
<dbReference type="InterPro" id="IPR037026">
    <property type="entry name" value="Vgr_OB-fold_dom_sf"/>
</dbReference>
<evidence type="ECO:0000256" key="1">
    <source>
        <dbReference type="ARBA" id="ARBA00005558"/>
    </source>
</evidence>
<dbReference type="SUPFAM" id="SSF69255">
    <property type="entry name" value="gp5 N-terminal domain-like"/>
    <property type="match status" value="1"/>
</dbReference>
<dbReference type="NCBIfam" id="TIGR01646">
    <property type="entry name" value="vgr_GE"/>
    <property type="match status" value="1"/>
</dbReference>
<dbReference type="Pfam" id="PF05954">
    <property type="entry name" value="Phage_GPD"/>
    <property type="match status" value="1"/>
</dbReference>
<evidence type="ECO:0000313" key="4">
    <source>
        <dbReference type="EMBL" id="XAG69330.1"/>
    </source>
</evidence>
<dbReference type="Gene3D" id="2.40.50.230">
    <property type="entry name" value="Gp5 N-terminal domain"/>
    <property type="match status" value="1"/>
</dbReference>
<proteinExistence type="inferred from homology"/>
<dbReference type="NCBIfam" id="TIGR03361">
    <property type="entry name" value="VI_Rhs_Vgr"/>
    <property type="match status" value="1"/>
</dbReference>
<evidence type="ECO:0000259" key="3">
    <source>
        <dbReference type="Pfam" id="PF22178"/>
    </source>
</evidence>
<sequence length="697" mass="77238">MAQSTGLQFTVKVGALADNTFAVASFKLDEGLNSPFSLKLEVASAQPDIDFGAVLDQPCELLVWYHGELQRRVCGVVSDFAQGDSGFRRTRYQLQVKPALWRLSLRQNSRIFQAQKPDEILSILLQEHGITDYAFALKNEHAQREYCVQYRETDLDFLNRLAAEEGLFYFHEFEAGKHRIVFADDAAALTAGPELFFNLGNRSLEQGAYVRQFHYRESVRTSDVELKDYSFKTPAYGLSQKKMGAELEHQRDTYQHFDYPGRYKQDGSGKAFAQHRLDALRNDAVAGSGKSNSAALLPGQSFSLTEHPNGSLNTDWQIVRIRHTGEQPQALEEEGGSGPTVYHNEFGVVKASTTWRARIGSPEAPHKPMVDGPQIAIVVGPEGEEIYCDEHGRVKLQFPWDRYGSSNDQSSCWVRVNQGWAGGQYGMMAIPRIGHEVIVSFLEGDPDQPIVTGRTFHATNRPPYELPANKTRTVLRTETHQGEGFNELRFEDQAGQEEIYIHGQKDLNVLIENDAAWHIKHDQHTDIDNERVTRIKANDHLTVEGEKRDHIKADYSLTVDASLHQKIAQALLVEAGQEIHFKSGQKVVLEAGAEITLKVGGSFVKVDPSGVTLVGPSIKMNSGGSPGNGSGWGGQAPFLPKVVATEPSPEHVTIVPQIATQTSAEALLKTLPPMEKPVCIPCMLRAMAQGDVVVKGE</sequence>
<dbReference type="Pfam" id="PF22178">
    <property type="entry name" value="Gp5_trimer_C"/>
    <property type="match status" value="1"/>
</dbReference>
<dbReference type="AlphaFoldDB" id="A0AAU6U5F1"/>
<dbReference type="PANTHER" id="PTHR32305:SF11">
    <property type="entry name" value="TYPE VI SECRETION SYSTEM SPIKE PROTEIN VGRG3"/>
    <property type="match status" value="1"/>
</dbReference>
<reference evidence="4" key="1">
    <citation type="submission" date="2022-03" db="EMBL/GenBank/DDBJ databases">
        <title>Sea Food Isolates.</title>
        <authorList>
            <person name="Li c."/>
        </authorList>
    </citation>
    <scope>NUCLEOTIDE SEQUENCE</scope>
    <source>
        <strain evidence="4">19CA06SA08-2</strain>
    </source>
</reference>
<dbReference type="InterPro" id="IPR050708">
    <property type="entry name" value="T6SS_VgrG/RHS"/>
</dbReference>
<name>A0AAU6U5F1_UNCXX</name>
<accession>A0AAU6U5F1</accession>
<dbReference type="InterPro" id="IPR054030">
    <property type="entry name" value="Gp5_Vgr_C"/>
</dbReference>
<dbReference type="Gene3D" id="2.30.110.50">
    <property type="match status" value="1"/>
</dbReference>
<dbReference type="Pfam" id="PF04717">
    <property type="entry name" value="Phage_base_V"/>
    <property type="match status" value="1"/>
</dbReference>
<feature type="domain" description="Gp5/Type VI secretion system Vgr C-terminal trimerisation" evidence="3">
    <location>
        <begin position="474"/>
        <end position="578"/>
    </location>
</feature>
<dbReference type="InterPro" id="IPR017847">
    <property type="entry name" value="T6SS_RhsGE_Vgr_subset"/>
</dbReference>
<evidence type="ECO:0000259" key="2">
    <source>
        <dbReference type="Pfam" id="PF04717"/>
    </source>
</evidence>
<dbReference type="Gene3D" id="3.55.50.10">
    <property type="entry name" value="Baseplate protein-like domains"/>
    <property type="match status" value="1"/>
</dbReference>
<gene>
    <name evidence="4" type="ORF">MRM75_22595</name>
</gene>
<dbReference type="SUPFAM" id="SSF69279">
    <property type="entry name" value="Phage tail proteins"/>
    <property type="match status" value="2"/>
</dbReference>
<dbReference type="InterPro" id="IPR006533">
    <property type="entry name" value="T6SS_Vgr_RhsGE"/>
</dbReference>
<dbReference type="InterPro" id="IPR006531">
    <property type="entry name" value="Gp5/Vgr_OB"/>
</dbReference>
<dbReference type="PANTHER" id="PTHR32305">
    <property type="match status" value="1"/>
</dbReference>
<protein>
    <submittedName>
        <fullName evidence="4">Type VI secretion system tip protein VgrG</fullName>
    </submittedName>
</protein>
<feature type="domain" description="Gp5/Type VI secretion system Vgr protein OB-fold" evidence="2">
    <location>
        <begin position="390"/>
        <end position="455"/>
    </location>
</feature>
<comment type="similarity">
    <text evidence="1">Belongs to the VgrG protein family.</text>
</comment>
<dbReference type="SUPFAM" id="SSF69349">
    <property type="entry name" value="Phage fibre proteins"/>
    <property type="match status" value="1"/>
</dbReference>
<dbReference type="Gene3D" id="4.10.220.110">
    <property type="match status" value="1"/>
</dbReference>
<organism evidence="4">
    <name type="scientific">bacterium 19CA06SA08-2</name>
    <dbReference type="NCBI Taxonomy" id="2920658"/>
    <lineage>
        <taxon>Bacteria</taxon>
    </lineage>
</organism>